<evidence type="ECO:0000313" key="2">
    <source>
        <dbReference type="EMBL" id="KUO22244.1"/>
    </source>
</evidence>
<evidence type="ECO:0000256" key="1">
    <source>
        <dbReference type="SAM" id="Phobius"/>
    </source>
</evidence>
<keyword evidence="1" id="KW-1133">Transmembrane helix</keyword>
<dbReference type="EMBL" id="LMXB01000018">
    <property type="protein sequence ID" value="KUO22244.1"/>
    <property type="molecule type" value="Genomic_DNA"/>
</dbReference>
<dbReference type="Proteomes" id="UP000053260">
    <property type="component" value="Unassembled WGS sequence"/>
</dbReference>
<comment type="caution">
    <text evidence="2">The sequence shown here is derived from an EMBL/GenBank/DDBJ whole genome shotgun (WGS) entry which is preliminary data.</text>
</comment>
<evidence type="ECO:0000313" key="3">
    <source>
        <dbReference type="Proteomes" id="UP000053260"/>
    </source>
</evidence>
<keyword evidence="3" id="KW-1185">Reference proteome</keyword>
<reference evidence="2 3" key="1">
    <citation type="submission" date="2015-10" db="EMBL/GenBank/DDBJ databases">
        <title>Draft genome sequence of Streptomyces sp. RV15, isolated from a marine sponge.</title>
        <authorList>
            <person name="Ruckert C."/>
            <person name="Abdelmohsen U.R."/>
            <person name="Winkler A."/>
            <person name="Hentschel U."/>
            <person name="Kalinowski J."/>
            <person name="Kampfer P."/>
            <person name="Glaeser S."/>
        </authorList>
    </citation>
    <scope>NUCLEOTIDE SEQUENCE [LARGE SCALE GENOMIC DNA]</scope>
    <source>
        <strain evidence="2 3">RV15</strain>
    </source>
</reference>
<proteinExistence type="predicted"/>
<accession>A0A101V4F2</accession>
<organism evidence="2 3">
    <name type="scientific">Streptomyces dysideae</name>
    <dbReference type="NCBI Taxonomy" id="909626"/>
    <lineage>
        <taxon>Bacteria</taxon>
        <taxon>Bacillati</taxon>
        <taxon>Actinomycetota</taxon>
        <taxon>Actinomycetes</taxon>
        <taxon>Kitasatosporales</taxon>
        <taxon>Streptomycetaceae</taxon>
        <taxon>Streptomyces</taxon>
    </lineage>
</organism>
<feature type="transmembrane region" description="Helical" evidence="1">
    <location>
        <begin position="43"/>
        <end position="60"/>
    </location>
</feature>
<protein>
    <submittedName>
        <fullName evidence="2">Uncharacterized protein</fullName>
    </submittedName>
</protein>
<keyword evidence="1" id="KW-0812">Transmembrane</keyword>
<dbReference type="AlphaFoldDB" id="A0A101V4F2"/>
<name>A0A101V4F2_9ACTN</name>
<gene>
    <name evidence="2" type="ORF">AQJ91_04515</name>
</gene>
<feature type="transmembrane region" description="Helical" evidence="1">
    <location>
        <begin position="66"/>
        <end position="86"/>
    </location>
</feature>
<keyword evidence="1" id="KW-0472">Membrane</keyword>
<sequence>MTVEDWPEGRAADPAAARERYTSDLRASRRAVRVVCGADTGDAHTGLAVVVVALVVVWSFEGPGTGGPVTGVFAALYLLLVGVGRLRGHRRMNAWRWAYLVGFGSWGR</sequence>